<dbReference type="GO" id="GO:0003676">
    <property type="term" value="F:nucleic acid binding"/>
    <property type="evidence" value="ECO:0007669"/>
    <property type="project" value="InterPro"/>
</dbReference>
<keyword evidence="2" id="KW-0964">Secreted</keyword>
<dbReference type="InterPro" id="IPR017850">
    <property type="entry name" value="Alkaline_phosphatase_core_sf"/>
</dbReference>
<dbReference type="Pfam" id="PF01663">
    <property type="entry name" value="Phosphodiest"/>
    <property type="match status" value="2"/>
</dbReference>
<dbReference type="FunFam" id="4.10.410.20:FF:000001">
    <property type="entry name" value="Ectonucleotide pyrophosphatase/phosphodiesterase family member 2"/>
    <property type="match status" value="1"/>
</dbReference>
<dbReference type="Gene3D" id="3.40.570.10">
    <property type="entry name" value="Extracellular Endonuclease, subunit A"/>
    <property type="match status" value="1"/>
</dbReference>
<keyword evidence="6" id="KW-0325">Glycoprotein</keyword>
<dbReference type="InterPro" id="IPR036024">
    <property type="entry name" value="Somatomedin_B-like_dom_sf"/>
</dbReference>
<dbReference type="GO" id="GO:0009143">
    <property type="term" value="P:nucleoside triphosphate catabolic process"/>
    <property type="evidence" value="ECO:0007669"/>
    <property type="project" value="TreeGrafter"/>
</dbReference>
<dbReference type="AlphaFoldDB" id="A0A8C4XGU6"/>
<reference evidence="9" key="3">
    <citation type="submission" date="2025-09" db="UniProtKB">
        <authorList>
            <consortium name="Ensembl"/>
        </authorList>
    </citation>
    <scope>IDENTIFICATION</scope>
</reference>
<keyword evidence="7" id="KW-1133">Transmembrane helix</keyword>
<dbReference type="PANTHER" id="PTHR10151:SF107">
    <property type="entry name" value="ECTONUCLEOTIDE PYROPHOSPHATASE_PHOSPHODIESTERASE FAMILY MEMBER 3"/>
    <property type="match status" value="1"/>
</dbReference>
<dbReference type="InterPro" id="IPR020821">
    <property type="entry name" value="ENPP1-3/EXOG-like_nuc-like"/>
</dbReference>
<evidence type="ECO:0000256" key="4">
    <source>
        <dbReference type="ARBA" id="ARBA00022801"/>
    </source>
</evidence>
<evidence type="ECO:0000313" key="9">
    <source>
        <dbReference type="Ensembl" id="ENSECRP00000029838.1"/>
    </source>
</evidence>
<dbReference type="GO" id="GO:0046872">
    <property type="term" value="F:metal ion binding"/>
    <property type="evidence" value="ECO:0007669"/>
    <property type="project" value="UniProtKB-KW"/>
</dbReference>
<keyword evidence="5" id="KW-1015">Disulfide bond</keyword>
<dbReference type="Gene3D" id="3.40.720.10">
    <property type="entry name" value="Alkaline Phosphatase, subunit A"/>
    <property type="match status" value="2"/>
</dbReference>
<feature type="transmembrane region" description="Helical" evidence="7">
    <location>
        <begin position="12"/>
        <end position="31"/>
    </location>
</feature>
<protein>
    <recommendedName>
        <fullName evidence="8">SMB domain-containing protein</fullName>
    </recommendedName>
</protein>
<dbReference type="InterPro" id="IPR044925">
    <property type="entry name" value="His-Me_finger_sf"/>
</dbReference>
<dbReference type="GeneTree" id="ENSGT00940000156034"/>
<dbReference type="Gene3D" id="4.10.410.20">
    <property type="match status" value="2"/>
</dbReference>
<dbReference type="GO" id="GO:0005576">
    <property type="term" value="C:extracellular region"/>
    <property type="evidence" value="ECO:0007669"/>
    <property type="project" value="UniProtKB-SubCell"/>
</dbReference>
<dbReference type="CDD" id="cd16018">
    <property type="entry name" value="Enpp"/>
    <property type="match status" value="1"/>
</dbReference>
<dbReference type="InterPro" id="IPR001212">
    <property type="entry name" value="Somatomedin_B_dom"/>
</dbReference>
<dbReference type="Pfam" id="PF01223">
    <property type="entry name" value="Endonuclease_NS"/>
    <property type="match status" value="1"/>
</dbReference>
<proteinExistence type="predicted"/>
<keyword evidence="7" id="KW-0472">Membrane</keyword>
<dbReference type="SMART" id="SM00477">
    <property type="entry name" value="NUC"/>
    <property type="match status" value="1"/>
</dbReference>
<evidence type="ECO:0000259" key="8">
    <source>
        <dbReference type="PROSITE" id="PS50958"/>
    </source>
</evidence>
<keyword evidence="4" id="KW-0378">Hydrolase</keyword>
<dbReference type="SMART" id="SM00892">
    <property type="entry name" value="Endonuclease_NS"/>
    <property type="match status" value="1"/>
</dbReference>
<evidence type="ECO:0000313" key="10">
    <source>
        <dbReference type="Proteomes" id="UP000694620"/>
    </source>
</evidence>
<reference evidence="9" key="2">
    <citation type="submission" date="2025-08" db="UniProtKB">
        <authorList>
            <consortium name="Ensembl"/>
        </authorList>
    </citation>
    <scope>IDENTIFICATION</scope>
</reference>
<feature type="domain" description="SMB" evidence="8">
    <location>
        <begin position="78"/>
        <end position="122"/>
    </location>
</feature>
<sequence>DMQVRWIGDSTLALVCAWCVGVFVCVLRWVGEVPTSTCKGKCYEPYQDGSNGCQCGALCQNNNNCCHDFEDICLKPAELWECTRIRCGEKRLKNSKCHCSDDCLEKGDCCTNYKNICHGNKNFVTFKCLGVHFSKQPVILISLDGLRAEYLMTWSKIVPVLDKLKTCGTHSPYMQAIFPTKTFPNHYTIVTGLYAESHGLIDNSMYDPAFNASFSLSNSEKSQPRWYLGQPVSISFVMHFKVPFEERVHTIMKWLSLPENESVDRIIGQLMNGLKQLNLDRCVNIIVVADHGMDATSCERMEYLNNYIHNVNDLFVYEGAFSRIRQKDLQKPFMNTNGLIKYSDTTFVCHDDVIDLTLLFTYLQCKNTTQKFKPFLKENLPKRYHYANSRRIEDVNLVIDAQWLLSRLALFFKTELISMYFCIHSFRNHGYDNDHFSMQAMFLAYGPKFFFKSKIEPFSNVQLYNVLCDLLEIHPAPNNGTHGSMNHMLRKPFYNPNLPQEMSQPEKCPLKFLNPSDNLTCSCNSTDVEEYNKRLNLTTNDEKTHMPLGRPIMLQENEQYCLLHHQGFVSAYSRMKLIPIWTSFTLNKPANADPLPEMIKDCLRADVRIPPEDSAKCESYTRDIQITESFLYPPNLAESSSEQYDGLLISNVVPMYPAFKKIWMNFHNIVLKKYALYYGLINVISGPAFDYNYNGRFDSVNEIIKHVNGTQIPIPTHYFIIIASCKNGVQNLLECDAGLQTISFILPHRPENQDICRSGQDEIKWTEDFMWLHQSTVTDVEWLTGLDFFHNSNLKVAELLRIKSFPTAAITRLL</sequence>
<dbReference type="Ensembl" id="ENSECRT00000030472.1">
    <property type="protein sequence ID" value="ENSECRP00000029838.1"/>
    <property type="gene ID" value="ENSECRG00000020108.1"/>
</dbReference>
<reference evidence="9" key="1">
    <citation type="submission" date="2021-06" db="EMBL/GenBank/DDBJ databases">
        <authorList>
            <consortium name="Wellcome Sanger Institute Data Sharing"/>
        </authorList>
    </citation>
    <scope>NUCLEOTIDE SEQUENCE [LARGE SCALE GENOMIC DNA]</scope>
</reference>
<keyword evidence="7" id="KW-0812">Transmembrane</keyword>
<accession>A0A8C4XGU6</accession>
<dbReference type="InterPro" id="IPR001604">
    <property type="entry name" value="Endo_G_ENPP1-like_dom"/>
</dbReference>
<dbReference type="Pfam" id="PF01033">
    <property type="entry name" value="Somatomedin_B"/>
    <property type="match status" value="2"/>
</dbReference>
<dbReference type="Proteomes" id="UP000694620">
    <property type="component" value="Chromosome 13"/>
</dbReference>
<evidence type="ECO:0000256" key="5">
    <source>
        <dbReference type="ARBA" id="ARBA00023157"/>
    </source>
</evidence>
<dbReference type="InterPro" id="IPR002591">
    <property type="entry name" value="Phosphodiest/P_Trfase"/>
</dbReference>
<dbReference type="PROSITE" id="PS00524">
    <property type="entry name" value="SMB_1"/>
    <property type="match status" value="1"/>
</dbReference>
<keyword evidence="3" id="KW-0479">Metal-binding</keyword>
<dbReference type="PANTHER" id="PTHR10151">
    <property type="entry name" value="ECTONUCLEOTIDE PYROPHOSPHATASE/PHOSPHODIESTERASE"/>
    <property type="match status" value="1"/>
</dbReference>
<dbReference type="CDD" id="cd00091">
    <property type="entry name" value="NUC"/>
    <property type="match status" value="1"/>
</dbReference>
<feature type="domain" description="SMB" evidence="8">
    <location>
        <begin position="34"/>
        <end position="77"/>
    </location>
</feature>
<dbReference type="GO" id="GO:0047429">
    <property type="term" value="F:nucleoside triphosphate diphosphatase activity"/>
    <property type="evidence" value="ECO:0007669"/>
    <property type="project" value="TreeGrafter"/>
</dbReference>
<keyword evidence="10" id="KW-1185">Reference proteome</keyword>
<dbReference type="SUPFAM" id="SSF54060">
    <property type="entry name" value="His-Me finger endonucleases"/>
    <property type="match status" value="1"/>
</dbReference>
<name>A0A8C4XGU6_ERPCA</name>
<dbReference type="SUPFAM" id="SSF53649">
    <property type="entry name" value="Alkaline phosphatase-like"/>
    <property type="match status" value="1"/>
</dbReference>
<evidence type="ECO:0000256" key="6">
    <source>
        <dbReference type="ARBA" id="ARBA00023180"/>
    </source>
</evidence>
<dbReference type="PROSITE" id="PS50958">
    <property type="entry name" value="SMB_2"/>
    <property type="match status" value="2"/>
</dbReference>
<evidence type="ECO:0000256" key="1">
    <source>
        <dbReference type="ARBA" id="ARBA00004613"/>
    </source>
</evidence>
<dbReference type="InterPro" id="IPR044929">
    <property type="entry name" value="DNA/RNA_non-sp_Endonuclease_sf"/>
</dbReference>
<dbReference type="SMART" id="SM00201">
    <property type="entry name" value="SO"/>
    <property type="match status" value="2"/>
</dbReference>
<comment type="subcellular location">
    <subcellularLocation>
        <location evidence="1">Secreted</location>
    </subcellularLocation>
</comment>
<dbReference type="SUPFAM" id="SSF90188">
    <property type="entry name" value="Somatomedin B domain"/>
    <property type="match status" value="2"/>
</dbReference>
<evidence type="ECO:0000256" key="2">
    <source>
        <dbReference type="ARBA" id="ARBA00022525"/>
    </source>
</evidence>
<evidence type="ECO:0000256" key="7">
    <source>
        <dbReference type="SAM" id="Phobius"/>
    </source>
</evidence>
<evidence type="ECO:0000256" key="3">
    <source>
        <dbReference type="ARBA" id="ARBA00022723"/>
    </source>
</evidence>
<organism evidence="9 10">
    <name type="scientific">Erpetoichthys calabaricus</name>
    <name type="common">Rope fish</name>
    <name type="synonym">Calamoichthys calabaricus</name>
    <dbReference type="NCBI Taxonomy" id="27687"/>
    <lineage>
        <taxon>Eukaryota</taxon>
        <taxon>Metazoa</taxon>
        <taxon>Chordata</taxon>
        <taxon>Craniata</taxon>
        <taxon>Vertebrata</taxon>
        <taxon>Euteleostomi</taxon>
        <taxon>Actinopterygii</taxon>
        <taxon>Polypteriformes</taxon>
        <taxon>Polypteridae</taxon>
        <taxon>Erpetoichthys</taxon>
    </lineage>
</organism>